<dbReference type="PANTHER" id="PTHR36451">
    <property type="entry name" value="PAPS-DEPENDENT SULFOTRANSFERASE STF3"/>
    <property type="match status" value="1"/>
</dbReference>
<proteinExistence type="predicted"/>
<dbReference type="AlphaFoldDB" id="A0A6J6MN77"/>
<dbReference type="EMBL" id="CAEZXE010000037">
    <property type="protein sequence ID" value="CAB4674989.1"/>
    <property type="molecule type" value="Genomic_DNA"/>
</dbReference>
<gene>
    <name evidence="1" type="ORF">UFOPK1495_01328</name>
    <name evidence="2" type="ORF">UFOPK1603_01020</name>
    <name evidence="3" type="ORF">UFOPK2143_01250</name>
    <name evidence="4" type="ORF">UFOPK2350_00590</name>
</gene>
<accession>A0A6J6MN77</accession>
<reference evidence="4" key="1">
    <citation type="submission" date="2020-05" db="EMBL/GenBank/DDBJ databases">
        <authorList>
            <person name="Chiriac C."/>
            <person name="Salcher M."/>
            <person name="Ghai R."/>
            <person name="Kavagutti S V."/>
        </authorList>
    </citation>
    <scope>NUCLEOTIDE SEQUENCE</scope>
</reference>
<dbReference type="Gene3D" id="3.40.50.300">
    <property type="entry name" value="P-loop containing nucleotide triphosphate hydrolases"/>
    <property type="match status" value="1"/>
</dbReference>
<dbReference type="Pfam" id="PF13469">
    <property type="entry name" value="Sulfotransfer_3"/>
    <property type="match status" value="1"/>
</dbReference>
<dbReference type="EMBL" id="CAEZSU010000153">
    <property type="protein sequence ID" value="CAB4558266.1"/>
    <property type="molecule type" value="Genomic_DNA"/>
</dbReference>
<evidence type="ECO:0000313" key="2">
    <source>
        <dbReference type="EMBL" id="CAB4568571.1"/>
    </source>
</evidence>
<protein>
    <submittedName>
        <fullName evidence="4">Unannotated protein</fullName>
    </submittedName>
</protein>
<dbReference type="InterPro" id="IPR027417">
    <property type="entry name" value="P-loop_NTPase"/>
</dbReference>
<dbReference type="EMBL" id="CAEZTG010000088">
    <property type="protein sequence ID" value="CAB4568571.1"/>
    <property type="molecule type" value="Genomic_DNA"/>
</dbReference>
<evidence type="ECO:0000313" key="3">
    <source>
        <dbReference type="EMBL" id="CAB4650538.1"/>
    </source>
</evidence>
<dbReference type="SUPFAM" id="SSF52540">
    <property type="entry name" value="P-loop containing nucleoside triphosphate hydrolases"/>
    <property type="match status" value="1"/>
</dbReference>
<dbReference type="EMBL" id="CAEZVV010000088">
    <property type="protein sequence ID" value="CAB4650538.1"/>
    <property type="molecule type" value="Genomic_DNA"/>
</dbReference>
<sequence>MSASKRPAPKRLDDLADPQFSPEAQAIFEGAAPFADLIELNADALMTQAAAETGLDDFGPMDFVERLEVLLNALDTEAPLSPMGRISAGSFMSTLLKNRLLLADLLARHPEIHDIEIKAPIIIAGLPRTGTTHLHNLIACDPALRSLPYWESIQPVPSLDEASLANTPEDPRLERTEAGLQIMDMIMPDFNRMHEMTTWHVHEEIQILAIDFSTMMFETMAPMPTWRDYYKSHDQTPHYEYMKTVLKACQFLRGGERWILKSPQHLEQFGPLATTFPDATFLVTHRDPISVMVSMGTMVSYSARTSLSPVDPVVVSNYWADRLDDMLNAAMRDRALLGGPEQSMDIRFDEFMADDLGTIRRIYELAGQPMDARAEAALAEYGATHERDRFGKVIYDVDQIGIDVPARREQMRAYSEHFGIPDEPW</sequence>
<organism evidence="4">
    <name type="scientific">freshwater metagenome</name>
    <dbReference type="NCBI Taxonomy" id="449393"/>
    <lineage>
        <taxon>unclassified sequences</taxon>
        <taxon>metagenomes</taxon>
        <taxon>ecological metagenomes</taxon>
    </lineage>
</organism>
<name>A0A6J6MN77_9ZZZZ</name>
<dbReference type="InterPro" id="IPR052736">
    <property type="entry name" value="Stf3_sulfotransferase"/>
</dbReference>
<evidence type="ECO:0000313" key="4">
    <source>
        <dbReference type="EMBL" id="CAB4674989.1"/>
    </source>
</evidence>
<dbReference type="PANTHER" id="PTHR36451:SF1">
    <property type="entry name" value="OMEGA-HYDROXY-BETA-DIHYDROMENAQUINONE-9 SULFOTRANSFERASE STF3"/>
    <property type="match status" value="1"/>
</dbReference>
<evidence type="ECO:0000313" key="1">
    <source>
        <dbReference type="EMBL" id="CAB4558266.1"/>
    </source>
</evidence>